<proteinExistence type="inferred from homology"/>
<dbReference type="InterPro" id="IPR017583">
    <property type="entry name" value="Tagatose/fructose_Pkinase"/>
</dbReference>
<evidence type="ECO:0000256" key="5">
    <source>
        <dbReference type="ARBA" id="ARBA00022840"/>
    </source>
</evidence>
<dbReference type="Gene3D" id="3.40.1190.20">
    <property type="match status" value="1"/>
</dbReference>
<protein>
    <submittedName>
        <fullName evidence="8">6-phosphofructokinase II</fullName>
    </submittedName>
</protein>
<dbReference type="PROSITE" id="PS00583">
    <property type="entry name" value="PFKB_KINASES_1"/>
    <property type="match status" value="1"/>
</dbReference>
<keyword evidence="5" id="KW-0067">ATP-binding</keyword>
<comment type="similarity">
    <text evidence="1">Belongs to the carbohydrate kinase PfkB family.</text>
</comment>
<gene>
    <name evidence="8" type="primary">pfkB</name>
    <name evidence="8" type="ORF">GCM10023313_28850</name>
</gene>
<evidence type="ECO:0000256" key="1">
    <source>
        <dbReference type="ARBA" id="ARBA00010688"/>
    </source>
</evidence>
<organism evidence="8 9">
    <name type="scientific">Mucilaginibacter defluvii</name>
    <dbReference type="NCBI Taxonomy" id="1196019"/>
    <lineage>
        <taxon>Bacteria</taxon>
        <taxon>Pseudomonadati</taxon>
        <taxon>Bacteroidota</taxon>
        <taxon>Sphingobacteriia</taxon>
        <taxon>Sphingobacteriales</taxon>
        <taxon>Sphingobacteriaceae</taxon>
        <taxon>Mucilaginibacter</taxon>
    </lineage>
</organism>
<dbReference type="Pfam" id="PF00294">
    <property type="entry name" value="PfkB"/>
    <property type="match status" value="1"/>
</dbReference>
<dbReference type="EMBL" id="BAABJI010000002">
    <property type="protein sequence ID" value="GAA4923011.1"/>
    <property type="molecule type" value="Genomic_DNA"/>
</dbReference>
<dbReference type="RefSeq" id="WP_345331914.1">
    <property type="nucleotide sequence ID" value="NZ_BAABJI010000002.1"/>
</dbReference>
<comment type="caution">
    <text evidence="8">The sequence shown here is derived from an EMBL/GenBank/DDBJ whole genome shotgun (WGS) entry which is preliminary data.</text>
</comment>
<dbReference type="CDD" id="cd01164">
    <property type="entry name" value="FruK_PfkB_like"/>
    <property type="match status" value="1"/>
</dbReference>
<dbReference type="SUPFAM" id="SSF53613">
    <property type="entry name" value="Ribokinase-like"/>
    <property type="match status" value="1"/>
</dbReference>
<dbReference type="InterPro" id="IPR002173">
    <property type="entry name" value="Carboh/pur_kinase_PfkB_CS"/>
</dbReference>
<keyword evidence="2 6" id="KW-0808">Transferase</keyword>
<dbReference type="InterPro" id="IPR029056">
    <property type="entry name" value="Ribokinase-like"/>
</dbReference>
<evidence type="ECO:0000259" key="7">
    <source>
        <dbReference type="Pfam" id="PF00294"/>
    </source>
</evidence>
<reference evidence="9" key="1">
    <citation type="journal article" date="2019" name="Int. J. Syst. Evol. Microbiol.">
        <title>The Global Catalogue of Microorganisms (GCM) 10K type strain sequencing project: providing services to taxonomists for standard genome sequencing and annotation.</title>
        <authorList>
            <consortium name="The Broad Institute Genomics Platform"/>
            <consortium name="The Broad Institute Genome Sequencing Center for Infectious Disease"/>
            <person name="Wu L."/>
            <person name="Ma J."/>
        </authorList>
    </citation>
    <scope>NUCLEOTIDE SEQUENCE [LARGE SCALE GENOMIC DNA]</scope>
    <source>
        <strain evidence="9">JCM 18283</strain>
    </source>
</reference>
<evidence type="ECO:0000256" key="6">
    <source>
        <dbReference type="PIRNR" id="PIRNR000535"/>
    </source>
</evidence>
<dbReference type="Proteomes" id="UP001501436">
    <property type="component" value="Unassembled WGS sequence"/>
</dbReference>
<evidence type="ECO:0000256" key="3">
    <source>
        <dbReference type="ARBA" id="ARBA00022741"/>
    </source>
</evidence>
<evidence type="ECO:0000256" key="2">
    <source>
        <dbReference type="ARBA" id="ARBA00022679"/>
    </source>
</evidence>
<dbReference type="PANTHER" id="PTHR46566">
    <property type="entry name" value="1-PHOSPHOFRUCTOKINASE-RELATED"/>
    <property type="match status" value="1"/>
</dbReference>
<evidence type="ECO:0000313" key="9">
    <source>
        <dbReference type="Proteomes" id="UP001501436"/>
    </source>
</evidence>
<accession>A0ABP9G2D8</accession>
<dbReference type="PANTHER" id="PTHR46566:SF2">
    <property type="entry name" value="ATP-DEPENDENT 6-PHOSPHOFRUCTOKINASE ISOZYME 2"/>
    <property type="match status" value="1"/>
</dbReference>
<dbReference type="NCBIfam" id="TIGR03168">
    <property type="entry name" value="1-PFK"/>
    <property type="match status" value="1"/>
</dbReference>
<evidence type="ECO:0000256" key="4">
    <source>
        <dbReference type="ARBA" id="ARBA00022777"/>
    </source>
</evidence>
<keyword evidence="4" id="KW-0418">Kinase</keyword>
<dbReference type="PROSITE" id="PS00584">
    <property type="entry name" value="PFKB_KINASES_2"/>
    <property type="match status" value="1"/>
</dbReference>
<keyword evidence="3" id="KW-0547">Nucleotide-binding</keyword>
<evidence type="ECO:0000313" key="8">
    <source>
        <dbReference type="EMBL" id="GAA4923011.1"/>
    </source>
</evidence>
<sequence length="316" mass="34394">MKHILTLTLSPTIDKSTSVEKIIAEHKLNCDEPKFEPGGGGINVSRALKRLGLTSTAVFTSGGLSGKLLQELLHKEQIEQHPIETFNLTRENFIVVNRATNEQLRFGMPAPALVEGEEETILKAVKQMAAKASYIVASGSIPKGVSTDFLAKVARIAHQEDARLVIDTSGEALEQAIEEGIYLLKPNQNELRKLTGIEAEDNDAIEEAARIIVNKDKCGIVVVSMGPQGAYVVTKDYAEFVSAPSVKKRSTVGAGDSMVAGMVYGCVNNYDLGHMVRMGIACGSAATMNHGTELFKKEDVDRLYEWLNKQTTNYLV</sequence>
<name>A0ABP9G2D8_9SPHI</name>
<dbReference type="InterPro" id="IPR011611">
    <property type="entry name" value="PfkB_dom"/>
</dbReference>
<feature type="domain" description="Carbohydrate kinase PfkB" evidence="7">
    <location>
        <begin position="19"/>
        <end position="293"/>
    </location>
</feature>
<dbReference type="PIRSF" id="PIRSF000535">
    <property type="entry name" value="1PFK/6PFK/LacC"/>
    <property type="match status" value="1"/>
</dbReference>
<keyword evidence="9" id="KW-1185">Reference proteome</keyword>